<evidence type="ECO:0000313" key="1">
    <source>
        <dbReference type="EMBL" id="VYT62419.1"/>
    </source>
</evidence>
<protein>
    <submittedName>
        <fullName evidence="1">Uncharacterized protein</fullName>
    </submittedName>
</protein>
<accession>A0A6N2Y6G2</accession>
<organism evidence="1">
    <name type="scientific">Staphylococcus simulans</name>
    <dbReference type="NCBI Taxonomy" id="1286"/>
    <lineage>
        <taxon>Bacteria</taxon>
        <taxon>Bacillati</taxon>
        <taxon>Bacillota</taxon>
        <taxon>Bacilli</taxon>
        <taxon>Bacillales</taxon>
        <taxon>Staphylococcaceae</taxon>
        <taxon>Staphylococcus</taxon>
    </lineage>
</organism>
<dbReference type="EMBL" id="CACRUO010000003">
    <property type="protein sequence ID" value="VYT62419.1"/>
    <property type="molecule type" value="Genomic_DNA"/>
</dbReference>
<dbReference type="AlphaFoldDB" id="A0A6N2Y6G2"/>
<name>A0A6N2Y6G2_STASI</name>
<gene>
    <name evidence="1" type="ORF">SSLFYP27_00278</name>
</gene>
<reference evidence="1" key="1">
    <citation type="submission" date="2019-11" db="EMBL/GenBank/DDBJ databases">
        <authorList>
            <person name="Feng L."/>
        </authorList>
    </citation>
    <scope>NUCLEOTIDE SEQUENCE</scope>
    <source>
        <strain evidence="1">SsimulansLFYP27</strain>
    </source>
</reference>
<proteinExistence type="predicted"/>
<dbReference type="RefSeq" id="WP_156666376.1">
    <property type="nucleotide sequence ID" value="NZ_CACRUO010000003.1"/>
</dbReference>
<sequence>MNQNKQLQADPNKVINNLLNRITELEKDNAILFALYQEELENKQNTGENDRGVSE</sequence>